<dbReference type="GO" id="GO:0046983">
    <property type="term" value="F:protein dimerization activity"/>
    <property type="evidence" value="ECO:0007669"/>
    <property type="project" value="InterPro"/>
</dbReference>
<dbReference type="RefSeq" id="WP_021104808.1">
    <property type="nucleotide sequence ID" value="NZ_JAWFFS010000001.1"/>
</dbReference>
<dbReference type="PANTHER" id="PTHR33238">
    <property type="entry name" value="IRON (METAL) DEPENDENT REPRESSOR, DTXR FAMILY"/>
    <property type="match status" value="1"/>
</dbReference>
<sequence length="233" mass="26263">MSELIDTTEMYLRTLYELLEEGIDLRRARIVDRLHQSGPTVSQTVSRMERDGLVVLHEDRSLGLTQTGHDRAQAVMRRHRLVECLLTEVIGLDRVDVHDEACRWEHVISPQVEQRLDIILGHPRVSPFGNAIPYAHGQMPSDSAQHFRDDSEPLTSFLEGRTGLVRFRLVRMSEFFQATEPNLAMAERVGMLPGDVMAASRDDEAIAVRTTTGEVRFPEADAEGLFVTGADDQ</sequence>
<evidence type="ECO:0000256" key="7">
    <source>
        <dbReference type="ARBA" id="ARBA00023163"/>
    </source>
</evidence>
<accession>A0A239WDZ7</accession>
<evidence type="ECO:0000256" key="1">
    <source>
        <dbReference type="ARBA" id="ARBA00004496"/>
    </source>
</evidence>
<dbReference type="PROSITE" id="PS50944">
    <property type="entry name" value="HTH_DTXR"/>
    <property type="match status" value="1"/>
</dbReference>
<dbReference type="Pfam" id="PF02742">
    <property type="entry name" value="Fe_dep_repr_C"/>
    <property type="match status" value="1"/>
</dbReference>
<dbReference type="InterPro" id="IPR036421">
    <property type="entry name" value="Fe_dep_repressor_sf"/>
</dbReference>
<dbReference type="InterPro" id="IPR038157">
    <property type="entry name" value="FeoA_core_dom"/>
</dbReference>
<reference evidence="9 10" key="1">
    <citation type="submission" date="2017-06" db="EMBL/GenBank/DDBJ databases">
        <authorList>
            <consortium name="Pathogen Informatics"/>
        </authorList>
    </citation>
    <scope>NUCLEOTIDE SEQUENCE [LARGE SCALE GENOMIC DNA]</scope>
    <source>
        <strain evidence="9 10">NCTC11865</strain>
    </source>
</reference>
<dbReference type="SUPFAM" id="SSF47979">
    <property type="entry name" value="Iron-dependent repressor protein, dimerization domain"/>
    <property type="match status" value="1"/>
</dbReference>
<dbReference type="GO" id="GO:0003677">
    <property type="term" value="F:DNA binding"/>
    <property type="evidence" value="ECO:0007669"/>
    <property type="project" value="UniProtKB-KW"/>
</dbReference>
<dbReference type="InterPro" id="IPR036390">
    <property type="entry name" value="WH_DNA-bd_sf"/>
</dbReference>
<dbReference type="SUPFAM" id="SSF50037">
    <property type="entry name" value="C-terminal domain of transcriptional repressors"/>
    <property type="match status" value="1"/>
</dbReference>
<comment type="similarity">
    <text evidence="2">Belongs to the DtxR/MntR family.</text>
</comment>
<dbReference type="SMART" id="SM00529">
    <property type="entry name" value="HTH_DTXR"/>
    <property type="match status" value="1"/>
</dbReference>
<dbReference type="GO" id="GO:0003700">
    <property type="term" value="F:DNA-binding transcription factor activity"/>
    <property type="evidence" value="ECO:0007669"/>
    <property type="project" value="InterPro"/>
</dbReference>
<keyword evidence="5" id="KW-0805">Transcription regulation</keyword>
<evidence type="ECO:0000259" key="8">
    <source>
        <dbReference type="PROSITE" id="PS50944"/>
    </source>
</evidence>
<evidence type="ECO:0000256" key="6">
    <source>
        <dbReference type="ARBA" id="ARBA00023125"/>
    </source>
</evidence>
<evidence type="ECO:0000256" key="5">
    <source>
        <dbReference type="ARBA" id="ARBA00023015"/>
    </source>
</evidence>
<dbReference type="AlphaFoldDB" id="A0A239WDZ7"/>
<evidence type="ECO:0000256" key="3">
    <source>
        <dbReference type="ARBA" id="ARBA00011738"/>
    </source>
</evidence>
<comment type="subcellular location">
    <subcellularLocation>
        <location evidence="1">Cytoplasm</location>
    </subcellularLocation>
</comment>
<dbReference type="GO" id="GO:0045892">
    <property type="term" value="P:negative regulation of DNA-templated transcription"/>
    <property type="evidence" value="ECO:0007669"/>
    <property type="project" value="TreeGrafter"/>
</dbReference>
<dbReference type="InterPro" id="IPR001367">
    <property type="entry name" value="Fe_dep_repressor"/>
</dbReference>
<dbReference type="Gene3D" id="1.10.10.10">
    <property type="entry name" value="Winged helix-like DNA-binding domain superfamily/Winged helix DNA-binding domain"/>
    <property type="match status" value="1"/>
</dbReference>
<evidence type="ECO:0000313" key="9">
    <source>
        <dbReference type="EMBL" id="SNV32632.1"/>
    </source>
</evidence>
<dbReference type="SUPFAM" id="SSF46785">
    <property type="entry name" value="Winged helix' DNA-binding domain"/>
    <property type="match status" value="1"/>
</dbReference>
<dbReference type="PANTHER" id="PTHR33238:SF10">
    <property type="entry name" value="IRON-DEPENDENT REPRESSOR IDER"/>
    <property type="match status" value="1"/>
</dbReference>
<feature type="domain" description="HTH dtxR-type" evidence="8">
    <location>
        <begin position="1"/>
        <end position="65"/>
    </location>
</feature>
<dbReference type="EMBL" id="LT906441">
    <property type="protein sequence ID" value="SNV32632.1"/>
    <property type="molecule type" value="Genomic_DNA"/>
</dbReference>
<dbReference type="Gene3D" id="2.30.30.90">
    <property type="match status" value="1"/>
</dbReference>
<protein>
    <submittedName>
        <fullName evidence="9">Tox regulatory factor</fullName>
    </submittedName>
</protein>
<dbReference type="GO" id="GO:0005737">
    <property type="term" value="C:cytoplasm"/>
    <property type="evidence" value="ECO:0007669"/>
    <property type="project" value="UniProtKB-SubCell"/>
</dbReference>
<gene>
    <name evidence="9" type="primary">dtxR</name>
    <name evidence="9" type="ORF">SAMEA4412665_00825</name>
</gene>
<dbReference type="Pfam" id="PF01325">
    <property type="entry name" value="Fe_dep_repress"/>
    <property type="match status" value="1"/>
</dbReference>
<comment type="subunit">
    <text evidence="3">Homodimer.</text>
</comment>
<name>A0A239WDZ7_9ACTN</name>
<dbReference type="GO" id="GO:0046914">
    <property type="term" value="F:transition metal ion binding"/>
    <property type="evidence" value="ECO:0007669"/>
    <property type="project" value="InterPro"/>
</dbReference>
<keyword evidence="6" id="KW-0238">DNA-binding</keyword>
<organism evidence="9 10">
    <name type="scientific">Cutibacterium granulosum</name>
    <dbReference type="NCBI Taxonomy" id="33011"/>
    <lineage>
        <taxon>Bacteria</taxon>
        <taxon>Bacillati</taxon>
        <taxon>Actinomycetota</taxon>
        <taxon>Actinomycetes</taxon>
        <taxon>Propionibacteriales</taxon>
        <taxon>Propionibacteriaceae</taxon>
        <taxon>Cutibacterium</taxon>
    </lineage>
</organism>
<dbReference type="InterPro" id="IPR022689">
    <property type="entry name" value="Iron_dep_repressor"/>
</dbReference>
<proteinExistence type="inferred from homology"/>
<dbReference type="KEGG" id="cgrn:4412665_00825"/>
<dbReference type="Proteomes" id="UP000215332">
    <property type="component" value="Chromosome 1"/>
</dbReference>
<dbReference type="InterPro" id="IPR022687">
    <property type="entry name" value="HTH_DTXR"/>
</dbReference>
<keyword evidence="7" id="KW-0804">Transcription</keyword>
<evidence type="ECO:0000313" key="10">
    <source>
        <dbReference type="Proteomes" id="UP000215332"/>
    </source>
</evidence>
<keyword evidence="4" id="KW-0408">Iron</keyword>
<dbReference type="eggNOG" id="COG1321">
    <property type="taxonomic scope" value="Bacteria"/>
</dbReference>
<evidence type="ECO:0000256" key="4">
    <source>
        <dbReference type="ARBA" id="ARBA00023004"/>
    </source>
</evidence>
<dbReference type="InterPro" id="IPR050536">
    <property type="entry name" value="DtxR_MntR_Metal-Reg"/>
</dbReference>
<evidence type="ECO:0000256" key="2">
    <source>
        <dbReference type="ARBA" id="ARBA00007871"/>
    </source>
</evidence>
<dbReference type="InterPro" id="IPR008988">
    <property type="entry name" value="Transcriptional_repressor_C"/>
</dbReference>
<dbReference type="Gene3D" id="1.10.60.10">
    <property type="entry name" value="Iron dependent repressor, metal binding and dimerisation domain"/>
    <property type="match status" value="1"/>
</dbReference>
<dbReference type="InterPro" id="IPR036388">
    <property type="entry name" value="WH-like_DNA-bd_sf"/>
</dbReference>